<evidence type="ECO:0000313" key="2">
    <source>
        <dbReference type="EMBL" id="ABZ07763.1"/>
    </source>
</evidence>
<protein>
    <submittedName>
        <fullName evidence="2">Putative helix-turn-helix motif protein</fullName>
    </submittedName>
</protein>
<feature type="domain" description="HTH cro/C1-type" evidence="1">
    <location>
        <begin position="25"/>
        <end position="80"/>
    </location>
</feature>
<dbReference type="CDD" id="cd00093">
    <property type="entry name" value="HTH_XRE"/>
    <property type="match status" value="1"/>
</dbReference>
<dbReference type="SMART" id="SM00530">
    <property type="entry name" value="HTH_XRE"/>
    <property type="match status" value="1"/>
</dbReference>
<dbReference type="AlphaFoldDB" id="B3T5A4"/>
<evidence type="ECO:0000259" key="1">
    <source>
        <dbReference type="PROSITE" id="PS50943"/>
    </source>
</evidence>
<dbReference type="Pfam" id="PF01381">
    <property type="entry name" value="HTH_3"/>
    <property type="match status" value="1"/>
</dbReference>
<name>B3T5A4_9ZZZZ</name>
<reference evidence="2" key="1">
    <citation type="journal article" date="2008" name="ISME J.">
        <title>Genomic patterns of recombination, clonal divergence and environment in marine microbial populations.</title>
        <authorList>
            <person name="Konstantinidis K.T."/>
            <person name="Delong E.F."/>
        </authorList>
    </citation>
    <scope>NUCLEOTIDE SEQUENCE</scope>
</reference>
<dbReference type="GO" id="GO:0003677">
    <property type="term" value="F:DNA binding"/>
    <property type="evidence" value="ECO:0007669"/>
    <property type="project" value="InterPro"/>
</dbReference>
<dbReference type="InterPro" id="IPR010982">
    <property type="entry name" value="Lambda_DNA-bd_dom_sf"/>
</dbReference>
<dbReference type="EMBL" id="EU016608">
    <property type="protein sequence ID" value="ABZ07763.1"/>
    <property type="molecule type" value="Genomic_DNA"/>
</dbReference>
<sequence>MELSGDPVITLCGLIVTSGEPGGVMKFWRRQMNLKQTLLAKELGITSSVLSDYESGRRSSPGIKFVRKYVEGLVKLDEEHNKLLGRGNEMSNRSAFMGMGEFGSPVPAKKIVEMVSGKVLTGKSLLGSSIHGYTILDSIKAIYTLSGSDFYSVFGQTSERVLIFTKVGLGRSPLIAIRVSQLKPRMVILHGPSTVDQLALDLASREKMVLVLSEHIPEHELLEIFQKIKQY</sequence>
<organism evidence="2">
    <name type="scientific">uncultured marine microorganism HF4000_ANIW141A21</name>
    <dbReference type="NCBI Taxonomy" id="455535"/>
    <lineage>
        <taxon>unclassified sequences</taxon>
        <taxon>environmental samples</taxon>
    </lineage>
</organism>
<accession>B3T5A4</accession>
<dbReference type="Gene3D" id="1.10.260.40">
    <property type="entry name" value="lambda repressor-like DNA-binding domains"/>
    <property type="match status" value="1"/>
</dbReference>
<dbReference type="PROSITE" id="PS50943">
    <property type="entry name" value="HTH_CROC1"/>
    <property type="match status" value="1"/>
</dbReference>
<dbReference type="SUPFAM" id="SSF47413">
    <property type="entry name" value="lambda repressor-like DNA-binding domains"/>
    <property type="match status" value="1"/>
</dbReference>
<gene>
    <name evidence="2" type="ORF">ALOHA_HF4000ANIW141A21ctg1g48</name>
</gene>
<proteinExistence type="predicted"/>
<dbReference type="InterPro" id="IPR001387">
    <property type="entry name" value="Cro/C1-type_HTH"/>
</dbReference>